<keyword evidence="4" id="KW-0961">Cell wall biogenesis/degradation</keyword>
<feature type="chain" id="PRO_5029484740" description="N-acetylmuramoyl-L-alanine amidase" evidence="5">
    <location>
        <begin position="29"/>
        <end position="503"/>
    </location>
</feature>
<evidence type="ECO:0000256" key="1">
    <source>
        <dbReference type="ARBA" id="ARBA00001561"/>
    </source>
</evidence>
<gene>
    <name evidence="7" type="ORF">F7O44_16815</name>
</gene>
<dbReference type="GO" id="GO:0009254">
    <property type="term" value="P:peptidoglycan turnover"/>
    <property type="evidence" value="ECO:0007669"/>
    <property type="project" value="TreeGrafter"/>
</dbReference>
<dbReference type="InterPro" id="IPR023346">
    <property type="entry name" value="Lysozyme-like_dom_sf"/>
</dbReference>
<evidence type="ECO:0000256" key="3">
    <source>
        <dbReference type="ARBA" id="ARBA00022801"/>
    </source>
</evidence>
<dbReference type="InterPro" id="IPR033803">
    <property type="entry name" value="CBD-like_Golvesin-Xly"/>
</dbReference>
<dbReference type="SMART" id="SM00644">
    <property type="entry name" value="Ami_2"/>
    <property type="match status" value="1"/>
</dbReference>
<feature type="signal peptide" evidence="5">
    <location>
        <begin position="1"/>
        <end position="28"/>
    </location>
</feature>
<dbReference type="Gene3D" id="1.10.530.10">
    <property type="match status" value="1"/>
</dbReference>
<dbReference type="Gene3D" id="2.60.120.260">
    <property type="entry name" value="Galactose-binding domain-like"/>
    <property type="match status" value="1"/>
</dbReference>
<comment type="caution">
    <text evidence="7">The sequence shown here is derived from an EMBL/GenBank/DDBJ whole genome shotgun (WGS) entry which is preliminary data.</text>
</comment>
<dbReference type="SUPFAM" id="SSF53955">
    <property type="entry name" value="Lysozyme-like"/>
    <property type="match status" value="1"/>
</dbReference>
<protein>
    <recommendedName>
        <fullName evidence="2">N-acetylmuramoyl-L-alanine amidase</fullName>
        <ecNumber evidence="2">3.5.1.28</ecNumber>
    </recommendedName>
</protein>
<dbReference type="EMBL" id="WLZY01000005">
    <property type="protein sequence ID" value="NDL58733.1"/>
    <property type="molecule type" value="Genomic_DNA"/>
</dbReference>
<keyword evidence="3" id="KW-0378">Hydrolase</keyword>
<evidence type="ECO:0000259" key="6">
    <source>
        <dbReference type="SMART" id="SM00644"/>
    </source>
</evidence>
<reference evidence="7 8" key="1">
    <citation type="submission" date="2019-11" db="EMBL/GenBank/DDBJ databases">
        <authorList>
            <person name="Li X.-J."/>
            <person name="Feng X.-M."/>
        </authorList>
    </citation>
    <scope>NUCLEOTIDE SEQUENCE [LARGE SCALE GENOMIC DNA]</scope>
    <source>
        <strain evidence="7 8">XMNu-373</strain>
    </source>
</reference>
<dbReference type="Gene3D" id="3.40.80.10">
    <property type="entry name" value="Peptidoglycan recognition protein-like"/>
    <property type="match status" value="1"/>
</dbReference>
<dbReference type="PANTHER" id="PTHR30417:SF1">
    <property type="entry name" value="N-ACETYLMURAMOYL-L-ALANINE AMIDASE AMID"/>
    <property type="match status" value="1"/>
</dbReference>
<dbReference type="CDD" id="cd14488">
    <property type="entry name" value="CBM6-CBM35-CBM36_like_2"/>
    <property type="match status" value="1"/>
</dbReference>
<dbReference type="GO" id="GO:0071555">
    <property type="term" value="P:cell wall organization"/>
    <property type="evidence" value="ECO:0007669"/>
    <property type="project" value="UniProtKB-KW"/>
</dbReference>
<evidence type="ECO:0000256" key="2">
    <source>
        <dbReference type="ARBA" id="ARBA00011901"/>
    </source>
</evidence>
<dbReference type="InterPro" id="IPR051206">
    <property type="entry name" value="NAMLAA_amidase_2"/>
</dbReference>
<proteinExistence type="predicted"/>
<name>A0A7K3M5Z1_9ACTN</name>
<dbReference type="GO" id="GO:0008745">
    <property type="term" value="F:N-acetylmuramoyl-L-alanine amidase activity"/>
    <property type="evidence" value="ECO:0007669"/>
    <property type="project" value="UniProtKB-EC"/>
</dbReference>
<dbReference type="InterPro" id="IPR002502">
    <property type="entry name" value="Amidase_domain"/>
</dbReference>
<dbReference type="InterPro" id="IPR036505">
    <property type="entry name" value="Amidase/PGRP_sf"/>
</dbReference>
<dbReference type="EC" id="3.5.1.28" evidence="2"/>
<accession>A0A7K3M5Z1</accession>
<dbReference type="FunFam" id="3.40.80.10:FF:000006">
    <property type="entry name" value="N-acetylmuramoyl-L-alanine amidase"/>
    <property type="match status" value="1"/>
</dbReference>
<dbReference type="Pfam" id="PF25275">
    <property type="entry name" value="Golvesin_C"/>
    <property type="match status" value="1"/>
</dbReference>
<dbReference type="GO" id="GO:0009253">
    <property type="term" value="P:peptidoglycan catabolic process"/>
    <property type="evidence" value="ECO:0007669"/>
    <property type="project" value="InterPro"/>
</dbReference>
<evidence type="ECO:0000313" key="8">
    <source>
        <dbReference type="Proteomes" id="UP000460435"/>
    </source>
</evidence>
<dbReference type="SUPFAM" id="SSF55846">
    <property type="entry name" value="N-acetylmuramoyl-L-alanine amidase-like"/>
    <property type="match status" value="1"/>
</dbReference>
<evidence type="ECO:0000256" key="4">
    <source>
        <dbReference type="ARBA" id="ARBA00023316"/>
    </source>
</evidence>
<dbReference type="Pfam" id="PF01510">
    <property type="entry name" value="Amidase_2"/>
    <property type="match status" value="1"/>
</dbReference>
<keyword evidence="8" id="KW-1185">Reference proteome</keyword>
<dbReference type="PANTHER" id="PTHR30417">
    <property type="entry name" value="N-ACETYLMURAMOYL-L-ALANINE AMIDASE AMID"/>
    <property type="match status" value="1"/>
</dbReference>
<sequence>MGVAMSQKPTRRAVLAAGAAAISTPVFATFAAGSPRAPMSLPQGLDTAFDRAARDHDVPRDLLVALAQSLSAAQDGASAYGGHGVMQLVDGTGADTLGMAAELTGQPEARLRENTAANVYGAAALLRSLADDAGLDEAGRARVEAWYEPVVEYTGIPDLAVARMQADAVYAALAGGVTNGGAEARLTTAQAHATPPEVSAAAPPVQPMNAEYPQARWVAAHSSNYRVANRPNDHAIDRVVIHTAQGTYAGTISWFQNSSSNVSAHYVVRSSDGQVTQMVRHKDVGWHVGSSNNRSIGIEHEGWVDNSSWYTEQMYRSSAALTRYICNRHGLPLNRAHIVGHNEIPDATHTDPGRHWDWDRYMSYVRDDSERWRIVVDNDQSGFKASGNWARATASGYGGTHHHAKPVQQSDVAWFHARIPSTGSYRVDVWYPQGPTNNSRTPYLVSTTTGLQTVHMDQRSGGGRWNTLGTFRLEAGNRPTVGVSRWTGTEGWIEADAVRITQA</sequence>
<dbReference type="CDD" id="cd06583">
    <property type="entry name" value="PGRP"/>
    <property type="match status" value="1"/>
</dbReference>
<feature type="domain" description="N-acetylmuramoyl-L-alanine amidase" evidence="6">
    <location>
        <begin position="225"/>
        <end position="353"/>
    </location>
</feature>
<keyword evidence="5" id="KW-0732">Signal</keyword>
<comment type="catalytic activity">
    <reaction evidence="1">
        <text>Hydrolyzes the link between N-acetylmuramoyl residues and L-amino acid residues in certain cell-wall glycopeptides.</text>
        <dbReference type="EC" id="3.5.1.28"/>
    </reaction>
</comment>
<organism evidence="7 8">
    <name type="scientific">Phytoactinopolyspora mesophila</name>
    <dbReference type="NCBI Taxonomy" id="2650750"/>
    <lineage>
        <taxon>Bacteria</taxon>
        <taxon>Bacillati</taxon>
        <taxon>Actinomycetota</taxon>
        <taxon>Actinomycetes</taxon>
        <taxon>Jiangellales</taxon>
        <taxon>Jiangellaceae</taxon>
        <taxon>Phytoactinopolyspora</taxon>
    </lineage>
</organism>
<evidence type="ECO:0000256" key="5">
    <source>
        <dbReference type="SAM" id="SignalP"/>
    </source>
</evidence>
<dbReference type="Proteomes" id="UP000460435">
    <property type="component" value="Unassembled WGS sequence"/>
</dbReference>
<dbReference type="AlphaFoldDB" id="A0A7K3M5Z1"/>
<evidence type="ECO:0000313" key="7">
    <source>
        <dbReference type="EMBL" id="NDL58733.1"/>
    </source>
</evidence>